<feature type="domain" description="DUF6883" evidence="1">
    <location>
        <begin position="5"/>
        <end position="106"/>
    </location>
</feature>
<dbReference type="RefSeq" id="WP_193911029.1">
    <property type="nucleotide sequence ID" value="NZ_JADEXG010000066.1"/>
</dbReference>
<organism evidence="2 3">
    <name type="scientific">Vasconcelosia minhoensis LEGE 07310</name>
    <dbReference type="NCBI Taxonomy" id="915328"/>
    <lineage>
        <taxon>Bacteria</taxon>
        <taxon>Bacillati</taxon>
        <taxon>Cyanobacteriota</taxon>
        <taxon>Cyanophyceae</taxon>
        <taxon>Nodosilineales</taxon>
        <taxon>Cymatolegaceae</taxon>
        <taxon>Vasconcelosia</taxon>
        <taxon>Vasconcelosia minhoensis</taxon>
    </lineage>
</organism>
<dbReference type="InterPro" id="IPR049250">
    <property type="entry name" value="DUF6883"/>
</dbReference>
<dbReference type="EMBL" id="JADEXG010000066">
    <property type="protein sequence ID" value="MBE9079735.1"/>
    <property type="molecule type" value="Genomic_DNA"/>
</dbReference>
<evidence type="ECO:0000259" key="1">
    <source>
        <dbReference type="Pfam" id="PF21814"/>
    </source>
</evidence>
<name>A0A8J7AB91_9CYAN</name>
<dbReference type="Proteomes" id="UP000636505">
    <property type="component" value="Unassembled WGS sequence"/>
</dbReference>
<dbReference type="AlphaFoldDB" id="A0A8J7AB91"/>
<keyword evidence="3" id="KW-1185">Reference proteome</keyword>
<accession>A0A8J7AB91</accession>
<reference evidence="2" key="1">
    <citation type="submission" date="2020-10" db="EMBL/GenBank/DDBJ databases">
        <authorList>
            <person name="Castelo-Branco R."/>
            <person name="Eusebio N."/>
            <person name="Adriana R."/>
            <person name="Vieira A."/>
            <person name="Brugerolle De Fraissinette N."/>
            <person name="Rezende De Castro R."/>
            <person name="Schneider M.P."/>
            <person name="Vasconcelos V."/>
            <person name="Leao P.N."/>
        </authorList>
    </citation>
    <scope>NUCLEOTIDE SEQUENCE</scope>
    <source>
        <strain evidence="2">LEGE 07310</strain>
    </source>
</reference>
<evidence type="ECO:0000313" key="2">
    <source>
        <dbReference type="EMBL" id="MBE9079735.1"/>
    </source>
</evidence>
<comment type="caution">
    <text evidence="2">The sequence shown here is derived from an EMBL/GenBank/DDBJ whole genome shotgun (WGS) entry which is preliminary data.</text>
</comment>
<dbReference type="Pfam" id="PF21814">
    <property type="entry name" value="DUF6883"/>
    <property type="match status" value="1"/>
</dbReference>
<gene>
    <name evidence="2" type="ORF">IQ241_20980</name>
</gene>
<protein>
    <recommendedName>
        <fullName evidence="1">DUF6883 domain-containing protein</fullName>
    </recommendedName>
</protein>
<proteinExistence type="predicted"/>
<sequence>MKVPDNAIIPDAKMSSYLLVLQPRNDKSKFLAQAGFTQNNVDALADALRQLVATNEAIENRTDEYGTYYQVIGRLSGVNGINLSVVTVWLRRNTDQNFQFITLIPVKEINL</sequence>
<evidence type="ECO:0000313" key="3">
    <source>
        <dbReference type="Proteomes" id="UP000636505"/>
    </source>
</evidence>